<gene>
    <name evidence="1" type="ORF">DCAF_LOCUS10851</name>
</gene>
<accession>A0AAV1RKG1</accession>
<keyword evidence="2" id="KW-1185">Reference proteome</keyword>
<proteinExistence type="predicted"/>
<organism evidence="1 2">
    <name type="scientific">Dovyalis caffra</name>
    <dbReference type="NCBI Taxonomy" id="77055"/>
    <lineage>
        <taxon>Eukaryota</taxon>
        <taxon>Viridiplantae</taxon>
        <taxon>Streptophyta</taxon>
        <taxon>Embryophyta</taxon>
        <taxon>Tracheophyta</taxon>
        <taxon>Spermatophyta</taxon>
        <taxon>Magnoliopsida</taxon>
        <taxon>eudicotyledons</taxon>
        <taxon>Gunneridae</taxon>
        <taxon>Pentapetalae</taxon>
        <taxon>rosids</taxon>
        <taxon>fabids</taxon>
        <taxon>Malpighiales</taxon>
        <taxon>Salicaceae</taxon>
        <taxon>Flacourtieae</taxon>
        <taxon>Dovyalis</taxon>
    </lineage>
</organism>
<evidence type="ECO:0000313" key="2">
    <source>
        <dbReference type="Proteomes" id="UP001314170"/>
    </source>
</evidence>
<sequence>MPLCKKMRPWQWTKLILFPEIVLTRTGDNGTAITEPEFPKQHNAMNDMVAGVIIKIIQNTLLMIANVEPQ</sequence>
<dbReference type="AlphaFoldDB" id="A0AAV1RKG1"/>
<dbReference type="EMBL" id="CAWUPB010000994">
    <property type="protein sequence ID" value="CAK7335848.1"/>
    <property type="molecule type" value="Genomic_DNA"/>
</dbReference>
<reference evidence="1 2" key="1">
    <citation type="submission" date="2024-01" db="EMBL/GenBank/DDBJ databases">
        <authorList>
            <person name="Waweru B."/>
        </authorList>
    </citation>
    <scope>NUCLEOTIDE SEQUENCE [LARGE SCALE GENOMIC DNA]</scope>
</reference>
<protein>
    <submittedName>
        <fullName evidence="1">Uncharacterized protein</fullName>
    </submittedName>
</protein>
<name>A0AAV1RKG1_9ROSI</name>
<dbReference type="Proteomes" id="UP001314170">
    <property type="component" value="Unassembled WGS sequence"/>
</dbReference>
<comment type="caution">
    <text evidence="1">The sequence shown here is derived from an EMBL/GenBank/DDBJ whole genome shotgun (WGS) entry which is preliminary data.</text>
</comment>
<evidence type="ECO:0000313" key="1">
    <source>
        <dbReference type="EMBL" id="CAK7335848.1"/>
    </source>
</evidence>